<comment type="caution">
    <text evidence="2">The sequence shown here is derived from an EMBL/GenBank/DDBJ whole genome shotgun (WGS) entry which is preliminary data.</text>
</comment>
<reference evidence="2" key="1">
    <citation type="submission" date="2021-06" db="EMBL/GenBank/DDBJ databases">
        <authorList>
            <person name="Arsene-Ploetze F."/>
        </authorList>
    </citation>
    <scope>NUCLEOTIDE SEQUENCE</scope>
    <source>
        <strain evidence="2">SBRY1</strain>
    </source>
</reference>
<evidence type="ECO:0000256" key="1">
    <source>
        <dbReference type="SAM" id="MobiDB-lite"/>
    </source>
</evidence>
<dbReference type="Proteomes" id="UP001153328">
    <property type="component" value="Unassembled WGS sequence"/>
</dbReference>
<organism evidence="2 3">
    <name type="scientific">Actinacidiphila bryophytorum</name>
    <dbReference type="NCBI Taxonomy" id="1436133"/>
    <lineage>
        <taxon>Bacteria</taxon>
        <taxon>Bacillati</taxon>
        <taxon>Actinomycetota</taxon>
        <taxon>Actinomycetes</taxon>
        <taxon>Kitasatosporales</taxon>
        <taxon>Streptomycetaceae</taxon>
        <taxon>Actinacidiphila</taxon>
    </lineage>
</organism>
<proteinExistence type="predicted"/>
<name>A0A9W4MB40_9ACTN</name>
<dbReference type="EMBL" id="CAJVAX010000018">
    <property type="protein sequence ID" value="CAG7645732.1"/>
    <property type="molecule type" value="Genomic_DNA"/>
</dbReference>
<evidence type="ECO:0000313" key="2">
    <source>
        <dbReference type="EMBL" id="CAG7645732.1"/>
    </source>
</evidence>
<protein>
    <submittedName>
        <fullName evidence="2">Uncharacterized protein</fullName>
    </submittedName>
</protein>
<feature type="region of interest" description="Disordered" evidence="1">
    <location>
        <begin position="67"/>
        <end position="94"/>
    </location>
</feature>
<evidence type="ECO:0000313" key="3">
    <source>
        <dbReference type="Proteomes" id="UP001153328"/>
    </source>
</evidence>
<gene>
    <name evidence="2" type="ORF">SBRY_40231</name>
</gene>
<accession>A0A9W4MB40</accession>
<dbReference type="AlphaFoldDB" id="A0A9W4MB40"/>
<keyword evidence="3" id="KW-1185">Reference proteome</keyword>
<sequence>MGTPDARATVSSTAIRWLHDPRPSRRTWDTGRVSTTEYTGRTSREIHRCARRSAATCAAAPRFSKLPTPISRTAPRTRGCPRSRIPVAPVPPSA</sequence>